<dbReference type="PANTHER" id="PTHR28265">
    <property type="entry name" value="MAINTENANCE OF TELOMERE CAPPING PROTEIN 1"/>
    <property type="match status" value="1"/>
</dbReference>
<dbReference type="Pfam" id="PF10310">
    <property type="entry name" value="DUF5427"/>
    <property type="match status" value="1"/>
</dbReference>
<dbReference type="InterPro" id="IPR018814">
    <property type="entry name" value="DUF5427"/>
</dbReference>
<dbReference type="PANTHER" id="PTHR28265:SF1">
    <property type="entry name" value="MAINTENANCE OF TELOMERE CAPPING PROTEIN 1"/>
    <property type="match status" value="1"/>
</dbReference>
<feature type="compositionally biased region" description="Basic and acidic residues" evidence="1">
    <location>
        <begin position="387"/>
        <end position="396"/>
    </location>
</feature>
<keyword evidence="3" id="KW-1185">Reference proteome</keyword>
<feature type="compositionally biased region" description="Basic and acidic residues" evidence="1">
    <location>
        <begin position="51"/>
        <end position="94"/>
    </location>
</feature>
<feature type="region of interest" description="Disordered" evidence="1">
    <location>
        <begin position="287"/>
        <end position="306"/>
    </location>
</feature>
<name>G8BP59_TETPH</name>
<evidence type="ECO:0000313" key="3">
    <source>
        <dbReference type="Proteomes" id="UP000005666"/>
    </source>
</evidence>
<dbReference type="OrthoDB" id="5594977at2759"/>
<gene>
    <name evidence="2" type="primary">TPHA0B01180</name>
    <name evidence="2" type="ordered locus">TPHA_0B01180</name>
</gene>
<accession>G8BP59</accession>
<dbReference type="EMBL" id="HE612857">
    <property type="protein sequence ID" value="CCE61790.1"/>
    <property type="molecule type" value="Genomic_DNA"/>
</dbReference>
<organism evidence="2 3">
    <name type="scientific">Tetrapisispora phaffii (strain ATCC 24235 / CBS 4417 / NBRC 1672 / NRRL Y-8282 / UCD 70-5)</name>
    <name type="common">Yeast</name>
    <name type="synonym">Fabospora phaffii</name>
    <dbReference type="NCBI Taxonomy" id="1071381"/>
    <lineage>
        <taxon>Eukaryota</taxon>
        <taxon>Fungi</taxon>
        <taxon>Dikarya</taxon>
        <taxon>Ascomycota</taxon>
        <taxon>Saccharomycotina</taxon>
        <taxon>Saccharomycetes</taxon>
        <taxon>Saccharomycetales</taxon>
        <taxon>Saccharomycetaceae</taxon>
        <taxon>Tetrapisispora</taxon>
    </lineage>
</organism>
<dbReference type="OMA" id="RIHLVHD"/>
<dbReference type="RefSeq" id="XP_003684224.1">
    <property type="nucleotide sequence ID" value="XM_003684176.1"/>
</dbReference>
<evidence type="ECO:0008006" key="4">
    <source>
        <dbReference type="Google" id="ProtNLM"/>
    </source>
</evidence>
<feature type="region of interest" description="Disordered" evidence="1">
    <location>
        <begin position="383"/>
        <end position="414"/>
    </location>
</feature>
<dbReference type="Proteomes" id="UP000005666">
    <property type="component" value="Chromosome 2"/>
</dbReference>
<feature type="region of interest" description="Disordered" evidence="1">
    <location>
        <begin position="51"/>
        <end position="111"/>
    </location>
</feature>
<dbReference type="STRING" id="1071381.G8BP59"/>
<sequence>MSKTSDADEVFEFLDSLPSKKDGGASTTEAKNAGKKDDDILDFLDELEKSNINKATAKKEPAKEEPIAEQEPVKEQTPAKEEEQAQEQEPREDTPVNDPITSISNWWSSSGSTTVSNLWNRTTEQASHLQKKLAEEQKKLLDEQNIQLSASQLKGITSNISKFTDNLDASKFADLANKLQEIVVGETEEVLRIHLVHDFVNYPLLQYHVEEKFHSILNSQVQGGIRIFVDEWTNPQEGKEPADESESDSKKRQLSIFNGKIIDGEKLAFANLDNAIKLFNKSREAITKQQQQSATEDADDSTDPKEEKDLITDIFISIVAVSPPGDNKNDTIKTTDCSSPGNFSFTVVLKDITNNITSITRSQGFPNKWAQWLEGSIETKSAAEAISEAKEKKESSESNETASETEHTEVDQSEWVKEWVEDGLSLTFGTAAQNYIIERMGF</sequence>
<feature type="compositionally biased region" description="Basic and acidic residues" evidence="1">
    <location>
        <begin position="404"/>
        <end position="414"/>
    </location>
</feature>
<dbReference type="KEGG" id="tpf:TPHA_0B01180"/>
<dbReference type="AlphaFoldDB" id="G8BP59"/>
<evidence type="ECO:0000256" key="1">
    <source>
        <dbReference type="SAM" id="MobiDB-lite"/>
    </source>
</evidence>
<protein>
    <recommendedName>
        <fullName evidence="4">Maintenance of telomere capping protein 1</fullName>
    </recommendedName>
</protein>
<feature type="region of interest" description="Disordered" evidence="1">
    <location>
        <begin position="1"/>
        <end position="38"/>
    </location>
</feature>
<reference evidence="2 3" key="1">
    <citation type="journal article" date="2011" name="Proc. Natl. Acad. Sci. U.S.A.">
        <title>Evolutionary erosion of yeast sex chromosomes by mating-type switching accidents.</title>
        <authorList>
            <person name="Gordon J.L."/>
            <person name="Armisen D."/>
            <person name="Proux-Wera E."/>
            <person name="Oheigeartaigh S.S."/>
            <person name="Byrne K.P."/>
            <person name="Wolfe K.H."/>
        </authorList>
    </citation>
    <scope>NUCLEOTIDE SEQUENCE [LARGE SCALE GENOMIC DNA]</scope>
    <source>
        <strain evidence="3">ATCC 24235 / CBS 4417 / NBRC 1672 / NRRL Y-8282 / UCD 70-5</strain>
    </source>
</reference>
<feature type="compositionally biased region" description="Low complexity" evidence="1">
    <location>
        <begin position="100"/>
        <end position="111"/>
    </location>
</feature>
<dbReference type="GeneID" id="11534806"/>
<proteinExistence type="predicted"/>
<dbReference type="HOGENOM" id="CLU_042692_0_0_1"/>
<dbReference type="eggNOG" id="ENOG502QU4J">
    <property type="taxonomic scope" value="Eukaryota"/>
</dbReference>
<evidence type="ECO:0000313" key="2">
    <source>
        <dbReference type="EMBL" id="CCE61790.1"/>
    </source>
</evidence>